<evidence type="ECO:0000313" key="2">
    <source>
        <dbReference type="Proteomes" id="UP000662754"/>
    </source>
</evidence>
<proteinExistence type="predicted"/>
<accession>A0A873WEF7</accession>
<dbReference type="RefSeq" id="YP_010669403.1">
    <property type="nucleotide sequence ID" value="NC_070960.1"/>
</dbReference>
<sequence length="53" mass="6047">MLELLLYASIACQDATEMIGRIEANENMSKIIRTEIVETIKEATPHCKWDAHD</sequence>
<reference evidence="1" key="1">
    <citation type="submission" date="2020-10" db="EMBL/GenBank/DDBJ databases">
        <title>The Isolation and Genome Sequence of a Novel Cyanophage S-H9-2 from the Yellow Sea, China.</title>
        <authorList>
            <person name="Jiang T."/>
            <person name="Luo L."/>
        </authorList>
    </citation>
    <scope>NUCLEOTIDE SEQUENCE</scope>
</reference>
<evidence type="ECO:0000313" key="1">
    <source>
        <dbReference type="EMBL" id="QPB08418.1"/>
    </source>
</evidence>
<keyword evidence="2" id="KW-1185">Reference proteome</keyword>
<protein>
    <submittedName>
        <fullName evidence="1">Uncharacterized protein</fullName>
    </submittedName>
</protein>
<dbReference type="KEGG" id="vg:77945573"/>
<dbReference type="Proteomes" id="UP000662754">
    <property type="component" value="Segment"/>
</dbReference>
<dbReference type="EMBL" id="MW147367">
    <property type="protein sequence ID" value="QPB08418.1"/>
    <property type="molecule type" value="Genomic_DNA"/>
</dbReference>
<name>A0A873WEF7_9CAUD</name>
<organism evidence="1 2">
    <name type="scientific">Synechococcus phage S-H9-2</name>
    <dbReference type="NCBI Taxonomy" id="2783669"/>
    <lineage>
        <taxon>Viruses</taxon>
        <taxon>Duplodnaviria</taxon>
        <taxon>Heunggongvirae</taxon>
        <taxon>Uroviricota</taxon>
        <taxon>Caudoviricetes</taxon>
        <taxon>Pantevenvirales</taxon>
        <taxon>Kyanoviridae</taxon>
        <taxon>Yushanluvirus</taxon>
        <taxon>Yushanluvirus satich</taxon>
    </lineage>
</organism>
<dbReference type="GeneID" id="77945573"/>